<dbReference type="Proteomes" id="UP000053577">
    <property type="component" value="Unassembled WGS sequence"/>
</dbReference>
<evidence type="ECO:0000313" key="2">
    <source>
        <dbReference type="Proteomes" id="UP000053577"/>
    </source>
</evidence>
<dbReference type="EMBL" id="JGYD01000004">
    <property type="protein sequence ID" value="KSV18888.1"/>
    <property type="molecule type" value="Genomic_DNA"/>
</dbReference>
<accession>A0A0V8M542</accession>
<name>A0A0V8M542_9CHLR</name>
<comment type="caution">
    <text evidence="1">The sequence shown here is derived from an EMBL/GenBank/DDBJ whole genome shotgun (WGS) entry which is preliminary data.</text>
</comment>
<proteinExistence type="predicted"/>
<dbReference type="AlphaFoldDB" id="A0A0V8M542"/>
<gene>
    <name evidence="1" type="ORF">DA01_07890</name>
</gene>
<protein>
    <submittedName>
        <fullName evidence="1">Uncharacterized protein</fullName>
    </submittedName>
</protein>
<sequence>MEQRQRGRIERYLLNTDRFIWGLGRGNQKKTYSWLEYKGFRFSKAKYGLVIQQLLRDPGLEELLIKIIIPTVRECFPENTLNTLRKFWNLGELPDLKQVSQLKVEGNGYPGPDQAFHWRPFLEIDTQFHYVERWGELAGIWFEEIEPWANETDLTP</sequence>
<dbReference type="RefSeq" id="WP_058292030.1">
    <property type="nucleotide sequence ID" value="NZ_JGYD01000004.1"/>
</dbReference>
<evidence type="ECO:0000313" key="1">
    <source>
        <dbReference type="EMBL" id="KSV18888.1"/>
    </source>
</evidence>
<reference evidence="1 2" key="1">
    <citation type="journal article" date="2015" name="Sci. Rep.">
        <title>A comparative genomics and reductive dehalogenase gene transcription study of two chloroethene-respiring bacteria, Dehalococcoides mccartyi strains MB and 11a.</title>
        <authorList>
            <person name="Low A."/>
            <person name="Shen Z."/>
            <person name="Cheng D."/>
            <person name="Rogers M.J."/>
            <person name="Lee P.K."/>
            <person name="He J."/>
        </authorList>
    </citation>
    <scope>NUCLEOTIDE SEQUENCE [LARGE SCALE GENOMIC DNA]</scope>
    <source>
        <strain evidence="1 2">MB</strain>
    </source>
</reference>
<organism evidence="1 2">
    <name type="scientific">Dehalococcoides mccartyi</name>
    <dbReference type="NCBI Taxonomy" id="61435"/>
    <lineage>
        <taxon>Bacteria</taxon>
        <taxon>Bacillati</taxon>
        <taxon>Chloroflexota</taxon>
        <taxon>Dehalococcoidia</taxon>
        <taxon>Dehalococcoidales</taxon>
        <taxon>Dehalococcoidaceae</taxon>
        <taxon>Dehalococcoides</taxon>
    </lineage>
</organism>
<dbReference type="PATRIC" id="fig|61435.5.peg.1549"/>